<evidence type="ECO:0000313" key="13">
    <source>
        <dbReference type="EMBL" id="MFG6296813.1"/>
    </source>
</evidence>
<evidence type="ECO:0000256" key="10">
    <source>
        <dbReference type="HAMAP-Rule" id="MF_00118"/>
    </source>
</evidence>
<dbReference type="Pfam" id="PF03143">
    <property type="entry name" value="GTP_EFTU_D3"/>
    <property type="match status" value="1"/>
</dbReference>
<dbReference type="FunFam" id="3.40.50.300:FF:000576">
    <property type="entry name" value="Elongation factor Tu"/>
    <property type="match status" value="1"/>
</dbReference>
<dbReference type="NCBIfam" id="NF009373">
    <property type="entry name" value="PRK12736.1"/>
    <property type="match status" value="1"/>
</dbReference>
<keyword evidence="9 10" id="KW-0342">GTP-binding</keyword>
<comment type="similarity">
    <text evidence="10">Belongs to the TRAFAC class translation factor GTPase superfamily. Classic translation factor GTPase family. EF-Tu/EF-1A subfamily.</text>
</comment>
<feature type="binding site" evidence="10">
    <location>
        <position position="26"/>
    </location>
    <ligand>
        <name>Mg(2+)</name>
        <dbReference type="ChEBI" id="CHEBI:18420"/>
    </ligand>
</feature>
<dbReference type="PROSITE" id="PS51722">
    <property type="entry name" value="G_TR_2"/>
    <property type="match status" value="1"/>
</dbReference>
<dbReference type="GO" id="GO:0005525">
    <property type="term" value="F:GTP binding"/>
    <property type="evidence" value="ECO:0007669"/>
    <property type="project" value="UniProtKB-UniRule"/>
</dbReference>
<comment type="subunit">
    <text evidence="1 10">Monomer.</text>
</comment>
<dbReference type="GO" id="GO:0000287">
    <property type="term" value="F:magnesium ion binding"/>
    <property type="evidence" value="ECO:0007669"/>
    <property type="project" value="UniProtKB-UniRule"/>
</dbReference>
<evidence type="ECO:0000256" key="11">
    <source>
        <dbReference type="NCBIfam" id="TIGR00485"/>
    </source>
</evidence>
<keyword evidence="5 10" id="KW-0251">Elongation factor</keyword>
<dbReference type="GO" id="GO:0003746">
    <property type="term" value="F:translation elongation factor activity"/>
    <property type="evidence" value="ECO:0007669"/>
    <property type="project" value="UniProtKB-UniRule"/>
</dbReference>
<dbReference type="GO" id="GO:0003924">
    <property type="term" value="F:GTPase activity"/>
    <property type="evidence" value="ECO:0007669"/>
    <property type="project" value="UniProtKB-UniRule"/>
</dbReference>
<dbReference type="CDD" id="cd03707">
    <property type="entry name" value="EFTU_III"/>
    <property type="match status" value="1"/>
</dbReference>
<feature type="binding site" evidence="10">
    <location>
        <begin position="84"/>
        <end position="88"/>
    </location>
    <ligand>
        <name>GTP</name>
        <dbReference type="ChEBI" id="CHEBI:37565"/>
    </ligand>
</feature>
<keyword evidence="6 10" id="KW-0378">Hydrolase</keyword>
<dbReference type="InterPro" id="IPR041709">
    <property type="entry name" value="EF-Tu_GTP-bd"/>
</dbReference>
<comment type="catalytic activity">
    <reaction evidence="10">
        <text>GTP + H2O = GDP + phosphate + H(+)</text>
        <dbReference type="Rhea" id="RHEA:19669"/>
        <dbReference type="ChEBI" id="CHEBI:15377"/>
        <dbReference type="ChEBI" id="CHEBI:15378"/>
        <dbReference type="ChEBI" id="CHEBI:37565"/>
        <dbReference type="ChEBI" id="CHEBI:43474"/>
        <dbReference type="ChEBI" id="CHEBI:58189"/>
        <dbReference type="EC" id="3.6.5.3"/>
    </reaction>
</comment>
<dbReference type="AlphaFoldDB" id="A0AAX3ZDM6"/>
<keyword evidence="16" id="KW-1185">Reference proteome</keyword>
<dbReference type="FunFam" id="2.40.30.10:FF:000085">
    <property type="entry name" value="Elongation factor Tu"/>
    <property type="match status" value="1"/>
</dbReference>
<organism evidence="14 15">
    <name type="scientific">Streptomyces rochei</name>
    <name type="common">Streptomyces parvullus</name>
    <dbReference type="NCBI Taxonomy" id="1928"/>
    <lineage>
        <taxon>Bacteria</taxon>
        <taxon>Bacillati</taxon>
        <taxon>Actinomycetota</taxon>
        <taxon>Actinomycetes</taxon>
        <taxon>Kitasatosporales</taxon>
        <taxon>Streptomycetaceae</taxon>
        <taxon>Streptomyces</taxon>
        <taxon>Streptomyces rochei group</taxon>
    </lineage>
</organism>
<dbReference type="NCBIfam" id="NF000766">
    <property type="entry name" value="PRK00049.1"/>
    <property type="match status" value="1"/>
</dbReference>
<dbReference type="GeneID" id="90941654"/>
<dbReference type="SUPFAM" id="SSF52540">
    <property type="entry name" value="P-loop containing nucleoside triphosphate hydrolases"/>
    <property type="match status" value="1"/>
</dbReference>
<dbReference type="NCBIfam" id="TIGR00485">
    <property type="entry name" value="EF-Tu"/>
    <property type="match status" value="1"/>
</dbReference>
<dbReference type="EMBL" id="JBIENY010000233">
    <property type="protein sequence ID" value="MFG6296813.1"/>
    <property type="molecule type" value="Genomic_DNA"/>
</dbReference>
<feature type="domain" description="Tr-type G" evidence="12">
    <location>
        <begin position="10"/>
        <end position="206"/>
    </location>
</feature>
<dbReference type="Gene3D" id="3.40.50.300">
    <property type="entry name" value="P-loop containing nucleotide triphosphate hydrolases"/>
    <property type="match status" value="1"/>
</dbReference>
<dbReference type="InterPro" id="IPR000795">
    <property type="entry name" value="T_Tr_GTP-bd_dom"/>
</dbReference>
<dbReference type="InterPro" id="IPR027417">
    <property type="entry name" value="P-loop_NTPase"/>
</dbReference>
<evidence type="ECO:0000256" key="5">
    <source>
        <dbReference type="ARBA" id="ARBA00022768"/>
    </source>
</evidence>
<evidence type="ECO:0000256" key="8">
    <source>
        <dbReference type="ARBA" id="ARBA00022917"/>
    </source>
</evidence>
<dbReference type="InterPro" id="IPR004541">
    <property type="entry name" value="Transl_elong_EFTu/EF1A_bac/org"/>
</dbReference>
<evidence type="ECO:0000256" key="1">
    <source>
        <dbReference type="ARBA" id="ARBA00011245"/>
    </source>
</evidence>
<dbReference type="InterPro" id="IPR050055">
    <property type="entry name" value="EF-Tu_GTPase"/>
</dbReference>
<dbReference type="Gene3D" id="2.40.30.10">
    <property type="entry name" value="Translation factors"/>
    <property type="match status" value="2"/>
</dbReference>
<dbReference type="NCBIfam" id="TIGR00231">
    <property type="entry name" value="small_GTP"/>
    <property type="match status" value="1"/>
</dbReference>
<dbReference type="SUPFAM" id="SSF50465">
    <property type="entry name" value="EF-Tu/eEF-1alpha/eIF2-gamma C-terminal domain"/>
    <property type="match status" value="1"/>
</dbReference>
<dbReference type="PANTHER" id="PTHR43721">
    <property type="entry name" value="ELONGATION FACTOR TU-RELATED"/>
    <property type="match status" value="1"/>
</dbReference>
<dbReference type="NCBIfam" id="NF009372">
    <property type="entry name" value="PRK12735.1"/>
    <property type="match status" value="1"/>
</dbReference>
<keyword evidence="7 10" id="KW-0460">Magnesium</keyword>
<dbReference type="InterPro" id="IPR009000">
    <property type="entry name" value="Transl_B-barrel_sf"/>
</dbReference>
<dbReference type="Pfam" id="PF00009">
    <property type="entry name" value="GTP_EFTU"/>
    <property type="match status" value="1"/>
</dbReference>
<dbReference type="HAMAP" id="MF_00118_B">
    <property type="entry name" value="EF_Tu_B"/>
    <property type="match status" value="1"/>
</dbReference>
<comment type="function">
    <text evidence="10">GTP hydrolase that promotes the GTP-dependent binding of aminoacyl-tRNA to the A-site of ribosomes during protein biosynthesis.</text>
</comment>
<evidence type="ECO:0000256" key="7">
    <source>
        <dbReference type="ARBA" id="ARBA00022842"/>
    </source>
</evidence>
<evidence type="ECO:0000259" key="12">
    <source>
        <dbReference type="PROSITE" id="PS51722"/>
    </source>
</evidence>
<sequence length="392" mass="41419">MSKTAYVRTKPHLNIGTMGHVDHGKTTLTAAITKVLAERGAGSTTHYVSFDRIDRAPEEVARGITIDLAHVEYETDTRHYAHVDMPGHADYVKNMVTGAAQLDGAILVVSALDGIMPQTAEHVLLARQVGVDHIVVALNKADAGDEELTDLVELEVRDLLTAHGYGGDAVPVVRVSGLKALEGDPRWTASVEALLDAVDTYVPLPERYLDAPFLLSVENVLTVTGRGTVVTGAVERGTVRVGDRVEVLGASVETVVTGLETFGKPMEEAQAGDNVALLLRGVARDAVRRGHVVAAPGSVVPARRFRARVYVLSAREGGRSTPVATGYRPQFYIRTADVVGDVDLGAAAVARPGDTVTMTVELGREVPLETGLGFAIREGGRTVGAGTVTAVG</sequence>
<reference evidence="14" key="1">
    <citation type="submission" date="2023-03" db="EMBL/GenBank/DDBJ databases">
        <title>Borrelidin-producing and root-colonizing Streptomyces rochei is a potent biopesticide for soil-borne oomycete-caused plant diseases.</title>
        <authorList>
            <person name="Zhou D."/>
            <person name="Wang X."/>
            <person name="Navarro-Munoz J.C."/>
            <person name="Li W."/>
            <person name="Li J."/>
            <person name="Jiu M."/>
            <person name="Deng S."/>
            <person name="Ye Y."/>
            <person name="Daly P."/>
            <person name="Wei L."/>
        </authorList>
    </citation>
    <scope>NUCLEOTIDE SEQUENCE</scope>
    <source>
        <strain evidence="14">JK1</strain>
    </source>
</reference>
<feature type="binding site" evidence="10">
    <location>
        <begin position="139"/>
        <end position="142"/>
    </location>
    <ligand>
        <name>GTP</name>
        <dbReference type="ChEBI" id="CHEBI:37565"/>
    </ligand>
</feature>
<evidence type="ECO:0000256" key="6">
    <source>
        <dbReference type="ARBA" id="ARBA00022801"/>
    </source>
</evidence>
<dbReference type="EMBL" id="CP121271">
    <property type="protein sequence ID" value="WMC85235.1"/>
    <property type="molecule type" value="Genomic_DNA"/>
</dbReference>
<name>A0AAX3ZDM6_STRRO</name>
<accession>A0AAX3ZDM6</accession>
<dbReference type="RefSeq" id="WP_030976330.1">
    <property type="nucleotide sequence ID" value="NZ_CP121271.1"/>
</dbReference>
<dbReference type="InterPro" id="IPR009001">
    <property type="entry name" value="Transl_elong_EF1A/Init_IF2_C"/>
</dbReference>
<keyword evidence="8 10" id="KW-0648">Protein biosynthesis</keyword>
<feature type="binding site" evidence="10">
    <location>
        <begin position="19"/>
        <end position="26"/>
    </location>
    <ligand>
        <name>GTP</name>
        <dbReference type="ChEBI" id="CHEBI:37565"/>
    </ligand>
</feature>
<reference evidence="13 16" key="2">
    <citation type="submission" date="2024-10" db="EMBL/GenBank/DDBJ databases">
        <title>Draft genome assembly of a novel steroid transforming actinomycete isolated from African clawed frog Xenopus laevis.</title>
        <authorList>
            <person name="Bragin E."/>
            <person name="Kollerov V."/>
            <person name="Donova M.V."/>
        </authorList>
    </citation>
    <scope>NUCLEOTIDE SEQUENCE [LARGE SCALE GENOMIC DNA]</scope>
    <source>
        <strain evidence="13 16">MTOC-St3</strain>
    </source>
</reference>
<dbReference type="PRINTS" id="PR00315">
    <property type="entry name" value="ELONGATNFCT"/>
</dbReference>
<gene>
    <name evidence="10 14" type="primary">tuf</name>
    <name evidence="13" type="ORF">ACGU38_15820</name>
    <name evidence="14" type="ORF">P7W03_06480</name>
</gene>
<dbReference type="CDD" id="cd01884">
    <property type="entry name" value="EF_Tu"/>
    <property type="match status" value="1"/>
</dbReference>
<evidence type="ECO:0000256" key="4">
    <source>
        <dbReference type="ARBA" id="ARBA00022741"/>
    </source>
</evidence>
<keyword evidence="2 10" id="KW-0963">Cytoplasm</keyword>
<dbReference type="Proteomes" id="UP001231701">
    <property type="component" value="Chromosome"/>
</dbReference>
<dbReference type="SUPFAM" id="SSF50447">
    <property type="entry name" value="Translation proteins"/>
    <property type="match status" value="1"/>
</dbReference>
<evidence type="ECO:0000256" key="2">
    <source>
        <dbReference type="ARBA" id="ARBA00022490"/>
    </source>
</evidence>
<evidence type="ECO:0000313" key="16">
    <source>
        <dbReference type="Proteomes" id="UP001605990"/>
    </source>
</evidence>
<dbReference type="PANTHER" id="PTHR43721:SF22">
    <property type="entry name" value="ELONGATION FACTOR TU, MITOCHONDRIAL"/>
    <property type="match status" value="1"/>
</dbReference>
<dbReference type="GO" id="GO:0005829">
    <property type="term" value="C:cytosol"/>
    <property type="evidence" value="ECO:0007669"/>
    <property type="project" value="TreeGrafter"/>
</dbReference>
<dbReference type="InterPro" id="IPR005225">
    <property type="entry name" value="Small_GTP-bd"/>
</dbReference>
<dbReference type="EC" id="3.6.5.3" evidence="10"/>
<evidence type="ECO:0000256" key="9">
    <source>
        <dbReference type="ARBA" id="ARBA00023134"/>
    </source>
</evidence>
<dbReference type="Proteomes" id="UP001605990">
    <property type="component" value="Unassembled WGS sequence"/>
</dbReference>
<evidence type="ECO:0000256" key="3">
    <source>
        <dbReference type="ARBA" id="ARBA00022723"/>
    </source>
</evidence>
<proteinExistence type="inferred from homology"/>
<dbReference type="InterPro" id="IPR004160">
    <property type="entry name" value="Transl_elong_EFTu/EF1A_C"/>
</dbReference>
<keyword evidence="3 10" id="KW-0479">Metal-binding</keyword>
<keyword evidence="4 10" id="KW-0547">Nucleotide-binding</keyword>
<comment type="subcellular location">
    <subcellularLocation>
        <location evidence="10">Cytoplasm</location>
    </subcellularLocation>
</comment>
<protein>
    <recommendedName>
        <fullName evidence="10 11">Elongation factor Tu</fullName>
        <shortName evidence="10">EF-Tu</shortName>
        <ecNumber evidence="10">3.6.5.3</ecNumber>
    </recommendedName>
</protein>
<dbReference type="InterPro" id="IPR004161">
    <property type="entry name" value="EFTu-like_2"/>
</dbReference>
<dbReference type="Pfam" id="PF03144">
    <property type="entry name" value="GTP_EFTU_D2"/>
    <property type="match status" value="1"/>
</dbReference>
<evidence type="ECO:0000313" key="14">
    <source>
        <dbReference type="EMBL" id="WMC85235.1"/>
    </source>
</evidence>
<evidence type="ECO:0000313" key="15">
    <source>
        <dbReference type="Proteomes" id="UP001231701"/>
    </source>
</evidence>